<feature type="non-terminal residue" evidence="16">
    <location>
        <position position="1"/>
    </location>
</feature>
<dbReference type="FunFam" id="4.10.1000.10:FF:000017">
    <property type="entry name" value="Cleavage and polyadenylation specificity factor 30 kDa subunit"/>
    <property type="match status" value="1"/>
</dbReference>
<dbReference type="PROSITE" id="PS50158">
    <property type="entry name" value="ZF_CCHC"/>
    <property type="match status" value="1"/>
</dbReference>
<dbReference type="SUPFAM" id="SSF57756">
    <property type="entry name" value="Retrovirus zinc finger-like domains"/>
    <property type="match status" value="1"/>
</dbReference>
<feature type="domain" description="C3H1-type" evidence="14">
    <location>
        <begin position="310"/>
        <end position="332"/>
    </location>
</feature>
<feature type="zinc finger region" description="C3H1-type" evidence="11">
    <location>
        <begin position="310"/>
        <end position="332"/>
    </location>
</feature>
<sequence>THATRSRLELATIMAAQTSDPLTQNPALADVVHPDFHQVNSTVELYIKNQLGLKLDTDEQICRLALTPAGCPLGPRHCPLRHTTPSPLNFGSQDGISGNPGRDRLATVCKHWLRGLCKKGDAFTHTSRSHLDLATIMAAQTSDPLTQSPALADVVHPDFHQVNSTVELYIKNQLKLKLDTDEQICRLALTPAGCPLGPRHCPLRHTTPSPLNFGLQDGASGNPGRDRLATVCKHWLRGLCKKGDGCEFLHEYNLRRMPECWWFARHGTCTAGDECLYAHPKERKIECPDYQRGFCKLGPDCPRKHVRRVACQLYLSGFCPDGPECKRGHPKPGIPSPEAYRPPSPPSVRDLGPPPPGWGRFNEHGAGPNGPSGGFVVGQNNPGFAPRRNLDEVLCFKCGQKGHYANTCRNKNVPGNRGGQERGNYRPFGSDDNQD</sequence>
<feature type="zinc finger region" description="C3H1-type" evidence="11">
    <location>
        <begin position="254"/>
        <end position="282"/>
    </location>
</feature>
<dbReference type="SUPFAM" id="SSF90229">
    <property type="entry name" value="CCCH zinc finger"/>
    <property type="match status" value="2"/>
</dbReference>
<name>A0A8H3HR29_9AGAM</name>
<comment type="subcellular location">
    <subcellularLocation>
        <location evidence="1 12">Nucleus</location>
    </subcellularLocation>
</comment>
<dbReference type="InterPro" id="IPR036855">
    <property type="entry name" value="Znf_CCCH_sf"/>
</dbReference>
<feature type="compositionally biased region" description="Gly residues" evidence="13">
    <location>
        <begin position="367"/>
        <end position="376"/>
    </location>
</feature>
<organism evidence="16 17">
    <name type="scientific">Rhizoctonia solani</name>
    <dbReference type="NCBI Taxonomy" id="456999"/>
    <lineage>
        <taxon>Eukaryota</taxon>
        <taxon>Fungi</taxon>
        <taxon>Dikarya</taxon>
        <taxon>Basidiomycota</taxon>
        <taxon>Agaricomycotina</taxon>
        <taxon>Agaricomycetes</taxon>
        <taxon>Cantharellales</taxon>
        <taxon>Ceratobasidiaceae</taxon>
        <taxon>Rhizoctonia</taxon>
    </lineage>
</organism>
<dbReference type="SMART" id="SM00356">
    <property type="entry name" value="ZnF_C3H1"/>
    <property type="match status" value="5"/>
</dbReference>
<dbReference type="Pfam" id="PF14608">
    <property type="entry name" value="zf-CCCH_2"/>
    <property type="match status" value="3"/>
</dbReference>
<feature type="compositionally biased region" description="Pro residues" evidence="13">
    <location>
        <begin position="332"/>
        <end position="357"/>
    </location>
</feature>
<dbReference type="PANTHER" id="PTHR23102">
    <property type="entry name" value="CLEAVAGE AND POLYADENYLATION SPECIFICITY FACTOR SUBUNIT 4-RELATED"/>
    <property type="match status" value="1"/>
</dbReference>
<dbReference type="GO" id="GO:0031124">
    <property type="term" value="P:mRNA 3'-end processing"/>
    <property type="evidence" value="ECO:0007669"/>
    <property type="project" value="UniProtKB-UniRule"/>
</dbReference>
<keyword evidence="6 11" id="KW-0863">Zinc-finger</keyword>
<feature type="domain" description="C3H1-type" evidence="14">
    <location>
        <begin position="179"/>
        <end position="208"/>
    </location>
</feature>
<evidence type="ECO:0000256" key="5">
    <source>
        <dbReference type="ARBA" id="ARBA00022737"/>
    </source>
</evidence>
<feature type="zinc finger region" description="C3H1-type" evidence="11">
    <location>
        <begin position="286"/>
        <end position="308"/>
    </location>
</feature>
<evidence type="ECO:0000256" key="12">
    <source>
        <dbReference type="RuleBase" id="RU369008"/>
    </source>
</evidence>
<dbReference type="SMART" id="SM00343">
    <property type="entry name" value="ZnF_C2HC"/>
    <property type="match status" value="1"/>
</dbReference>
<comment type="similarity">
    <text evidence="2 12">Belongs to the CPSF4/YTH1 family.</text>
</comment>
<dbReference type="PANTHER" id="PTHR23102:SF24">
    <property type="entry name" value="CLEAVAGE AND POLYADENYLATION SPECIFICITY FACTOR SUBUNIT 4"/>
    <property type="match status" value="1"/>
</dbReference>
<dbReference type="EMBL" id="CAJMWZ010007030">
    <property type="protein sequence ID" value="CAE6531837.1"/>
    <property type="molecule type" value="Genomic_DNA"/>
</dbReference>
<feature type="zinc finger region" description="C3H1-type" evidence="11">
    <location>
        <begin position="226"/>
        <end position="253"/>
    </location>
</feature>
<comment type="function">
    <text evidence="10 12">Component of the cleavage factor I (CF I) involved in pre-mRNA 3'-end processing.</text>
</comment>
<evidence type="ECO:0000256" key="11">
    <source>
        <dbReference type="PROSITE-ProRule" id="PRU00723"/>
    </source>
</evidence>
<dbReference type="GO" id="GO:0005634">
    <property type="term" value="C:nucleus"/>
    <property type="evidence" value="ECO:0007669"/>
    <property type="project" value="UniProtKB-SubCell"/>
</dbReference>
<dbReference type="Pfam" id="PF00642">
    <property type="entry name" value="zf-CCCH"/>
    <property type="match status" value="1"/>
</dbReference>
<evidence type="ECO:0000313" key="17">
    <source>
        <dbReference type="Proteomes" id="UP000663850"/>
    </source>
</evidence>
<dbReference type="InterPro" id="IPR001878">
    <property type="entry name" value="Znf_CCHC"/>
</dbReference>
<dbReference type="AlphaFoldDB" id="A0A8H3HR29"/>
<dbReference type="Pfam" id="PF00098">
    <property type="entry name" value="zf-CCHC"/>
    <property type="match status" value="1"/>
</dbReference>
<feature type="domain" description="CCHC-type" evidence="15">
    <location>
        <begin position="395"/>
        <end position="410"/>
    </location>
</feature>
<protein>
    <recommendedName>
        <fullName evidence="12">mRNA 3'-end-processing protein</fullName>
    </recommendedName>
</protein>
<feature type="domain" description="C3H1-type" evidence="14">
    <location>
        <begin position="254"/>
        <end position="282"/>
    </location>
</feature>
<dbReference type="Proteomes" id="UP000663850">
    <property type="component" value="Unassembled WGS sequence"/>
</dbReference>
<evidence type="ECO:0000256" key="1">
    <source>
        <dbReference type="ARBA" id="ARBA00004123"/>
    </source>
</evidence>
<keyword evidence="9 12" id="KW-0539">Nucleus</keyword>
<keyword evidence="7 11" id="KW-0862">Zinc</keyword>
<feature type="region of interest" description="Disordered" evidence="13">
    <location>
        <begin position="404"/>
        <end position="435"/>
    </location>
</feature>
<evidence type="ECO:0000256" key="9">
    <source>
        <dbReference type="ARBA" id="ARBA00023242"/>
    </source>
</evidence>
<feature type="zinc finger region" description="C3H1-type" evidence="11">
    <location>
        <begin position="179"/>
        <end position="208"/>
    </location>
</feature>
<dbReference type="Gene3D" id="4.10.1000.10">
    <property type="entry name" value="Zinc finger, CCCH-type"/>
    <property type="match status" value="3"/>
</dbReference>
<evidence type="ECO:0000256" key="2">
    <source>
        <dbReference type="ARBA" id="ARBA00008907"/>
    </source>
</evidence>
<evidence type="ECO:0000256" key="3">
    <source>
        <dbReference type="ARBA" id="ARBA00022664"/>
    </source>
</evidence>
<dbReference type="InterPro" id="IPR045348">
    <property type="entry name" value="CPSF4/Yth1"/>
</dbReference>
<evidence type="ECO:0000259" key="15">
    <source>
        <dbReference type="PROSITE" id="PS50158"/>
    </source>
</evidence>
<dbReference type="FunFam" id="4.10.60.10:FF:000071">
    <property type="entry name" value="Cleavage and polyadenylation-specific factor 4-like"/>
    <property type="match status" value="1"/>
</dbReference>
<keyword evidence="8 12" id="KW-0694">RNA-binding</keyword>
<evidence type="ECO:0000256" key="4">
    <source>
        <dbReference type="ARBA" id="ARBA00022723"/>
    </source>
</evidence>
<dbReference type="PROSITE" id="PS50103">
    <property type="entry name" value="ZF_C3H1"/>
    <property type="match status" value="6"/>
</dbReference>
<comment type="caution">
    <text evidence="16">The sequence shown here is derived from an EMBL/GenBank/DDBJ whole genome shotgun (WGS) entry which is preliminary data.</text>
</comment>
<keyword evidence="5 12" id="KW-0677">Repeat</keyword>
<dbReference type="GO" id="GO:0003723">
    <property type="term" value="F:RNA binding"/>
    <property type="evidence" value="ECO:0007669"/>
    <property type="project" value="UniProtKB-UniRule"/>
</dbReference>
<evidence type="ECO:0000313" key="16">
    <source>
        <dbReference type="EMBL" id="CAE6531837.1"/>
    </source>
</evidence>
<feature type="zinc finger region" description="C3H1-type" evidence="11">
    <location>
        <begin position="56"/>
        <end position="85"/>
    </location>
</feature>
<proteinExistence type="inferred from homology"/>
<reference evidence="16" key="1">
    <citation type="submission" date="2021-01" db="EMBL/GenBank/DDBJ databases">
        <authorList>
            <person name="Kaushik A."/>
        </authorList>
    </citation>
    <scope>NUCLEOTIDE SEQUENCE</scope>
    <source>
        <strain evidence="16">Type strain: AG8-Rh-89/</strain>
    </source>
</reference>
<feature type="domain" description="C3H1-type" evidence="14">
    <location>
        <begin position="226"/>
        <end position="253"/>
    </location>
</feature>
<dbReference type="InterPro" id="IPR036875">
    <property type="entry name" value="Znf_CCHC_sf"/>
</dbReference>
<dbReference type="Gene3D" id="4.10.60.10">
    <property type="entry name" value="Zinc finger, CCHC-type"/>
    <property type="match status" value="1"/>
</dbReference>
<dbReference type="GO" id="GO:0008270">
    <property type="term" value="F:zinc ion binding"/>
    <property type="evidence" value="ECO:0007669"/>
    <property type="project" value="UniProtKB-KW"/>
</dbReference>
<evidence type="ECO:0000256" key="7">
    <source>
        <dbReference type="ARBA" id="ARBA00022833"/>
    </source>
</evidence>
<dbReference type="InterPro" id="IPR000571">
    <property type="entry name" value="Znf_CCCH"/>
</dbReference>
<evidence type="ECO:0000256" key="13">
    <source>
        <dbReference type="SAM" id="MobiDB-lite"/>
    </source>
</evidence>
<feature type="domain" description="C3H1-type" evidence="14">
    <location>
        <begin position="286"/>
        <end position="308"/>
    </location>
</feature>
<feature type="region of interest" description="Disordered" evidence="13">
    <location>
        <begin position="330"/>
        <end position="383"/>
    </location>
</feature>
<evidence type="ECO:0000256" key="10">
    <source>
        <dbReference type="ARBA" id="ARBA00024826"/>
    </source>
</evidence>
<gene>
    <name evidence="16" type="ORF">RDB_LOCUS132381</name>
</gene>
<evidence type="ECO:0000256" key="8">
    <source>
        <dbReference type="ARBA" id="ARBA00022884"/>
    </source>
</evidence>
<accession>A0A8H3HR29</accession>
<keyword evidence="4 11" id="KW-0479">Metal-binding</keyword>
<keyword evidence="3 12" id="KW-0507">mRNA processing</keyword>
<evidence type="ECO:0000256" key="6">
    <source>
        <dbReference type="ARBA" id="ARBA00022771"/>
    </source>
</evidence>
<feature type="domain" description="C3H1-type" evidence="14">
    <location>
        <begin position="56"/>
        <end position="85"/>
    </location>
</feature>
<evidence type="ECO:0000259" key="14">
    <source>
        <dbReference type="PROSITE" id="PS50103"/>
    </source>
</evidence>